<keyword evidence="6" id="KW-0805">Transcription regulation</keyword>
<dbReference type="GO" id="GO:0006357">
    <property type="term" value="P:regulation of transcription by RNA polymerase II"/>
    <property type="evidence" value="ECO:0007669"/>
    <property type="project" value="InterPro"/>
</dbReference>
<gene>
    <name evidence="14" type="ORF">PCON_13330</name>
</gene>
<dbReference type="STRING" id="1076935.U4LSX0"/>
<feature type="region of interest" description="Disordered" evidence="12">
    <location>
        <begin position="1194"/>
        <end position="1221"/>
    </location>
</feature>
<dbReference type="Pfam" id="PF25326">
    <property type="entry name" value="ARM_SRB8"/>
    <property type="match status" value="1"/>
</dbReference>
<evidence type="ECO:0000256" key="9">
    <source>
        <dbReference type="ARBA" id="ARBA00023242"/>
    </source>
</evidence>
<dbReference type="GO" id="GO:0016592">
    <property type="term" value="C:mediator complex"/>
    <property type="evidence" value="ECO:0007669"/>
    <property type="project" value="InterPro"/>
</dbReference>
<evidence type="ECO:0000256" key="6">
    <source>
        <dbReference type="ARBA" id="ARBA00023015"/>
    </source>
</evidence>
<evidence type="ECO:0000256" key="10">
    <source>
        <dbReference type="ARBA" id="ARBA00025661"/>
    </source>
</evidence>
<dbReference type="PANTHER" id="PTHR46567">
    <property type="entry name" value="MEDIATOR OF RNA POLYMERASE II TRANSCRIPTION SUBUNIT 12"/>
    <property type="match status" value="1"/>
</dbReference>
<dbReference type="OrthoDB" id="20828at2759"/>
<comment type="subunit">
    <text evidence="3">Component of the SRB8-11 complex, which itself associates with the Mediator complex.</text>
</comment>
<comment type="subcellular location">
    <subcellularLocation>
        <location evidence="1">Nucleus</location>
    </subcellularLocation>
</comment>
<dbReference type="SMART" id="SM01281">
    <property type="entry name" value="Med12"/>
    <property type="match status" value="1"/>
</dbReference>
<feature type="compositionally biased region" description="Low complexity" evidence="12">
    <location>
        <begin position="1329"/>
        <end position="1344"/>
    </location>
</feature>
<evidence type="ECO:0000313" key="15">
    <source>
        <dbReference type="Proteomes" id="UP000018144"/>
    </source>
</evidence>
<comment type="similarity">
    <text evidence="2">Belongs to the Mediator complex subunit 12 family.</text>
</comment>
<dbReference type="InterPro" id="IPR019035">
    <property type="entry name" value="Mediator_Med12"/>
</dbReference>
<evidence type="ECO:0000256" key="2">
    <source>
        <dbReference type="ARBA" id="ARBA00010289"/>
    </source>
</evidence>
<sequence>MMGATSLPDSRSHTVDPITAANDGTSSIHSVRPVEAMNTIIYNCPESKVTNSRRKKRIGFAGDQSSNSNNASAQFIQPSKVYNRTPYVTATIQPYTTRNMTNTRTKQINPTGTKSETAKGTSRRDKLKPYVLEPPPQSLRYPKNKCADVHPWKGNHQEDHVTDAQARNGQYDKLFVGKHNVLSTGLPSQSELVLTALQNEQGSARPPIIAAMKQRQGLRHLSSLFLTILDKRQSYSLVTAPSTFKPPPRVTLPDQKREAWLRDLANSTVPLRRLSRTIPHGLKGPALLDQCVAKNIPIARAVWFVRCVGANELRGLKRKGVGSLGVGGENKWIKEWTVQVVQFIEKAITPCNTISDDQWRIRVRYATRLVTHLYAENLVDRTIFLEWYLSFLESSSLDTLPLALILIPALLEDVLKQRRCSPRLIEVLLKQTEAVLANHVDQLLIPLIRRLSVIISNILLSHRESLISSIDATKLQKLLSLADTRIYEVDQCLQNVTLRASFFQGGSKPSEADPESPISDRRKAVEYLDSIGVNFASSPVLPVTIYQRLNSLLSSDDLVSVVFEWAVTSLRSGQYRVYLAVEIFKLADADNVDIQTTILELLGQMDVHRKVKKEDVFLLISELVRTRNFKLNSYLRWLVSSGGTSGRNYYDESCPYHVQLLAEIPMRRDMDLPIRSLRNNLLLRCGFDFTHEERSIGEIKQMLLQKGIFALTTPLQIQTDRYVSLERHEEERIRNSTRAAKTDLAQWVLDGFKQLISSRPYPLSLPITQIILIRDVLELLGNAPMLLEMILAISNVDDCEILTLVANTICYNLEVFSVLHTPANDLTQRLYLKYKYIYTHQLQTSKEFLISLLDLFTLAGLDGPIKNELSNHLSTYDQRHPRTLQPIGGCSPISEPLDDDIFDDNDLENNEEIDRLWNTGAKVDKQDLSRLFETTVSKLETSFEDTDNASHLLSASKGLLKLREFNPETFDDLSRRWISRMDNYSNRLPLFRAFSSMIASSCLKIETLVNVALQIHSQYKASSISALDAGLFLTHTLSLLLCADPFSTPLSAASSYSLKLKRTLFITRSHAALLNLFRVAFQMSTESGDPVLSTQLRTLLSAPTSLDTLHLIATHNLPMLQTEVITPLLKQKQYLPSLLMLIDYLLADPEGGGEADSHVQVARLLDLADDFSIRICKLKLQIILTQEAKDAKDGKMRNRNVNPGNAPGNTAGGGNTTITGNATGGGSNTIARALLRGFTLASPERRTICKDLLSVLDHHCAAEIRQDVEELFWDEENFLRTKNLGARLEVQMGEGTGDAIARAFLAVVEATGGATGGVGGGANVVSSANSSNLSSGANGASSGTGASGGGGGGIDTSPPLLDHLNRFLLHLTPSPSSPTPSHDDPLPPPNSEPGSPSSLASSPYTDPPSYPGTHPATKRGYWLGYVRC</sequence>
<accession>U4LSX0</accession>
<evidence type="ECO:0000256" key="11">
    <source>
        <dbReference type="ARBA" id="ARBA00032010"/>
    </source>
</evidence>
<protein>
    <recommendedName>
        <fullName evidence="4">Mediator of RNA polymerase II transcription subunit 12</fullName>
    </recommendedName>
    <alternativeName>
        <fullName evidence="11">Mediator complex subunit 12</fullName>
    </alternativeName>
</protein>
<feature type="domain" description="Mediator complex subunit Med12" evidence="13">
    <location>
        <begin position="243"/>
        <end position="306"/>
    </location>
</feature>
<name>U4LSX0_PYROM</name>
<dbReference type="Pfam" id="PF09497">
    <property type="entry name" value="Med12"/>
    <property type="match status" value="1"/>
</dbReference>
<dbReference type="GO" id="GO:0003712">
    <property type="term" value="F:transcription coregulator activity"/>
    <property type="evidence" value="ECO:0007669"/>
    <property type="project" value="InterPro"/>
</dbReference>
<keyword evidence="5" id="KW-0678">Repressor</keyword>
<keyword evidence="15" id="KW-1185">Reference proteome</keyword>
<feature type="compositionally biased region" description="Low complexity" evidence="12">
    <location>
        <begin position="1392"/>
        <end position="1403"/>
    </location>
</feature>
<evidence type="ECO:0000256" key="12">
    <source>
        <dbReference type="SAM" id="MobiDB-lite"/>
    </source>
</evidence>
<proteinExistence type="inferred from homology"/>
<keyword evidence="7" id="KW-0010">Activator</keyword>
<evidence type="ECO:0000259" key="13">
    <source>
        <dbReference type="SMART" id="SM01281"/>
    </source>
</evidence>
<keyword evidence="9" id="KW-0539">Nucleus</keyword>
<dbReference type="InterPro" id="IPR057344">
    <property type="entry name" value="ARM_SRB8"/>
</dbReference>
<evidence type="ECO:0000256" key="7">
    <source>
        <dbReference type="ARBA" id="ARBA00023159"/>
    </source>
</evidence>
<feature type="region of interest" description="Disordered" evidence="12">
    <location>
        <begin position="1"/>
        <end position="26"/>
    </location>
</feature>
<dbReference type="EMBL" id="HF935890">
    <property type="protein sequence ID" value="CCX32490.1"/>
    <property type="molecule type" value="Genomic_DNA"/>
</dbReference>
<evidence type="ECO:0000256" key="5">
    <source>
        <dbReference type="ARBA" id="ARBA00022491"/>
    </source>
</evidence>
<keyword evidence="8" id="KW-0804">Transcription</keyword>
<evidence type="ECO:0000256" key="8">
    <source>
        <dbReference type="ARBA" id="ARBA00023163"/>
    </source>
</evidence>
<dbReference type="Proteomes" id="UP000018144">
    <property type="component" value="Unassembled WGS sequence"/>
</dbReference>
<evidence type="ECO:0000256" key="1">
    <source>
        <dbReference type="ARBA" id="ARBA00004123"/>
    </source>
</evidence>
<evidence type="ECO:0000256" key="4">
    <source>
        <dbReference type="ARBA" id="ARBA00019622"/>
    </source>
</evidence>
<feature type="compositionally biased region" description="Polar residues" evidence="12">
    <location>
        <begin position="103"/>
        <end position="120"/>
    </location>
</feature>
<evidence type="ECO:0000256" key="3">
    <source>
        <dbReference type="ARBA" id="ARBA00011629"/>
    </source>
</evidence>
<organism evidence="14 15">
    <name type="scientific">Pyronema omphalodes (strain CBS 100304)</name>
    <name type="common">Pyronema confluens</name>
    <dbReference type="NCBI Taxonomy" id="1076935"/>
    <lineage>
        <taxon>Eukaryota</taxon>
        <taxon>Fungi</taxon>
        <taxon>Dikarya</taxon>
        <taxon>Ascomycota</taxon>
        <taxon>Pezizomycotina</taxon>
        <taxon>Pezizomycetes</taxon>
        <taxon>Pezizales</taxon>
        <taxon>Pyronemataceae</taxon>
        <taxon>Pyronema</taxon>
    </lineage>
</organism>
<feature type="compositionally biased region" description="Gly residues" evidence="12">
    <location>
        <begin position="1345"/>
        <end position="1354"/>
    </location>
</feature>
<evidence type="ECO:0000313" key="14">
    <source>
        <dbReference type="EMBL" id="CCX32490.1"/>
    </source>
</evidence>
<comment type="function">
    <text evidence="10">Component of the SRB8-11 complex. The SRB8-11 complex is a regulatory module of the Mediator complex which is itself involved in regulation of basal and activated RNA polymerase II-dependent transcription. The SRB8-11 complex may be involved in the transcriptional repression of a subset of genes regulated by Mediator. It may inhibit the association of the Mediator complex with RNA polymerase II to form the holoenzyme complex.</text>
</comment>
<feature type="compositionally biased region" description="Low complexity" evidence="12">
    <location>
        <begin position="1360"/>
        <end position="1374"/>
    </location>
</feature>
<dbReference type="PANTHER" id="PTHR46567:SF1">
    <property type="entry name" value="MEDIATOR OF RNA POLYMERASE II TRANSCRIPTION SUBUNIT 12"/>
    <property type="match status" value="1"/>
</dbReference>
<dbReference type="OMA" id="YPVRPWE"/>
<dbReference type="eggNOG" id="KOG4522">
    <property type="taxonomic scope" value="Eukaryota"/>
</dbReference>
<feature type="region of interest" description="Disordered" evidence="12">
    <location>
        <begin position="103"/>
        <end position="144"/>
    </location>
</feature>
<feature type="region of interest" description="Disordered" evidence="12">
    <location>
        <begin position="1329"/>
        <end position="1419"/>
    </location>
</feature>
<reference evidence="14 15" key="1">
    <citation type="journal article" date="2013" name="PLoS Genet.">
        <title>The genome and development-dependent transcriptomes of Pyronema confluens: a window into fungal evolution.</title>
        <authorList>
            <person name="Traeger S."/>
            <person name="Altegoer F."/>
            <person name="Freitag M."/>
            <person name="Gabaldon T."/>
            <person name="Kempken F."/>
            <person name="Kumar A."/>
            <person name="Marcet-Houben M."/>
            <person name="Poggeler S."/>
            <person name="Stajich J.E."/>
            <person name="Nowrousian M."/>
        </authorList>
    </citation>
    <scope>NUCLEOTIDE SEQUENCE [LARGE SCALE GENOMIC DNA]</scope>
    <source>
        <strain evidence="15">CBS 100304</strain>
        <tissue evidence="14">Vegetative mycelium</tissue>
    </source>
</reference>